<evidence type="ECO:0000313" key="10">
    <source>
        <dbReference type="EMBL" id="KRS11889.1"/>
    </source>
</evidence>
<feature type="transmembrane region" description="Helical" evidence="8">
    <location>
        <begin position="315"/>
        <end position="335"/>
    </location>
</feature>
<feature type="transmembrane region" description="Helical" evidence="8">
    <location>
        <begin position="199"/>
        <end position="218"/>
    </location>
</feature>
<protein>
    <submittedName>
        <fullName evidence="10">Transmembrane exosortase</fullName>
    </submittedName>
</protein>
<evidence type="ECO:0000256" key="5">
    <source>
        <dbReference type="ARBA" id="ARBA00022801"/>
    </source>
</evidence>
<comment type="subcellular location">
    <subcellularLocation>
        <location evidence="1">Cell membrane</location>
        <topology evidence="1">Multi-pass membrane protein</topology>
    </subcellularLocation>
</comment>
<feature type="transmembrane region" description="Helical" evidence="8">
    <location>
        <begin position="108"/>
        <end position="127"/>
    </location>
</feature>
<dbReference type="GO" id="GO:0008233">
    <property type="term" value="F:peptidase activity"/>
    <property type="evidence" value="ECO:0007669"/>
    <property type="project" value="UniProtKB-KW"/>
</dbReference>
<evidence type="ECO:0000256" key="1">
    <source>
        <dbReference type="ARBA" id="ARBA00004651"/>
    </source>
</evidence>
<dbReference type="AlphaFoldDB" id="A0A0T5NSQ3"/>
<evidence type="ECO:0000256" key="3">
    <source>
        <dbReference type="ARBA" id="ARBA00022670"/>
    </source>
</evidence>
<feature type="transmembrane region" description="Helical" evidence="8">
    <location>
        <begin position="225"/>
        <end position="248"/>
    </location>
</feature>
<keyword evidence="5" id="KW-0378">Hydrolase</keyword>
<proteinExistence type="predicted"/>
<evidence type="ECO:0000259" key="9">
    <source>
        <dbReference type="Pfam" id="PF11984"/>
    </source>
</evidence>
<comment type="caution">
    <text evidence="10">The sequence shown here is derived from an EMBL/GenBank/DDBJ whole genome shotgun (WGS) entry which is preliminary data.</text>
</comment>
<keyword evidence="11" id="KW-1185">Reference proteome</keyword>
<feature type="transmembrane region" description="Helical" evidence="8">
    <location>
        <begin position="82"/>
        <end position="103"/>
    </location>
</feature>
<gene>
    <name evidence="10" type="ORF">XM53_14485</name>
</gene>
<dbReference type="EMBL" id="LAXJ01000016">
    <property type="protein sequence ID" value="KRS11889.1"/>
    <property type="molecule type" value="Genomic_DNA"/>
</dbReference>
<dbReference type="GO" id="GO:0005886">
    <property type="term" value="C:plasma membrane"/>
    <property type="evidence" value="ECO:0007669"/>
    <property type="project" value="UniProtKB-SubCell"/>
</dbReference>
<keyword evidence="7 8" id="KW-0472">Membrane</keyword>
<feature type="transmembrane region" description="Helical" evidence="8">
    <location>
        <begin position="268"/>
        <end position="286"/>
    </location>
</feature>
<sequence>MTEIPAARHDVTPDTDSPKWGGIWLVFATLATAAFFWTGIAGLIEVWKLPEYSHGPLIPILSALLFLRHLKSVPTQAGPPDRVWPGVVLLVVALAFGAVGRLIDIDDIVAYGLILWIGAIILICFGWDTGKQFWPSVLHLVFMLPLPGALYYAVSTYLQGISSELGVFLVRLLDISVFLDGNIIDLGVYKLHVAEACSGLRYLFPILSFSYIFAALYQGPFWHKAVLLLAAAPITIFMNALRIAIAAVVVNEYGVAHVEGFAHFFEGWVIFMSCVLLLFVLAVILVRLHPQRRRLVDVLDLETNGLWTQVRRAKFLHPSAALIGAGLLTAVGALFSESLPARPTVIADRYQFVVFPTELEDWRRGPHSSLDPETEAVLAADDYLSVRLERAEHSVPVELFIAWYENQNRGGVHSPEVCLPGGGWEIANLNSIVAPIDTGDSAASFTLNRAIIQKGMERMLVYYWYDQQGLRTASVLDAKFRLLQSKIRHGRNDSAIVRLLTPIQSGEDVAAAEARLKDSLGAVLKTLPRFIPGHGPTAGHVSESRS</sequence>
<evidence type="ECO:0000256" key="4">
    <source>
        <dbReference type="ARBA" id="ARBA00022692"/>
    </source>
</evidence>
<feature type="domain" description="Methanolan biosynthesis EpsI" evidence="9">
    <location>
        <begin position="327"/>
        <end position="530"/>
    </location>
</feature>
<feature type="transmembrane region" description="Helical" evidence="8">
    <location>
        <begin position="20"/>
        <end position="40"/>
    </location>
</feature>
<accession>A0A0T5NSQ3</accession>
<dbReference type="InterPro" id="IPR019127">
    <property type="entry name" value="Exosortase"/>
</dbReference>
<name>A0A0T5NSQ3_9RHOB</name>
<keyword evidence="3" id="KW-0645">Protease</keyword>
<dbReference type="InterPro" id="IPR014263">
    <property type="entry name" value="Methanolan_biosynth_EpsI"/>
</dbReference>
<dbReference type="RefSeq" id="WP_057794511.1">
    <property type="nucleotide sequence ID" value="NZ_LAXJ01000016.1"/>
</dbReference>
<feature type="transmembrane region" description="Helical" evidence="8">
    <location>
        <begin position="52"/>
        <end position="70"/>
    </location>
</feature>
<dbReference type="NCBIfam" id="TIGR04178">
    <property type="entry name" value="exo_archaeo"/>
    <property type="match status" value="1"/>
</dbReference>
<evidence type="ECO:0000256" key="7">
    <source>
        <dbReference type="ARBA" id="ARBA00023136"/>
    </source>
</evidence>
<evidence type="ECO:0000256" key="8">
    <source>
        <dbReference type="SAM" id="Phobius"/>
    </source>
</evidence>
<dbReference type="STRING" id="1641875.XM53_14485"/>
<dbReference type="InterPro" id="IPR013426">
    <property type="entry name" value="EpsH-like"/>
</dbReference>
<dbReference type="PATRIC" id="fig|1641875.4.peg.700"/>
<keyword evidence="6 8" id="KW-1133">Transmembrane helix</keyword>
<dbReference type="InterPro" id="IPR026491">
    <property type="entry name" value="ExosortD_VPLPA"/>
</dbReference>
<dbReference type="Proteomes" id="UP000051295">
    <property type="component" value="Unassembled WGS sequence"/>
</dbReference>
<dbReference type="NCBIfam" id="TIGR02914">
    <property type="entry name" value="EpsI_fam"/>
    <property type="match status" value="1"/>
</dbReference>
<dbReference type="OrthoDB" id="9797363at2"/>
<dbReference type="Pfam" id="PF11984">
    <property type="entry name" value="DUF3485"/>
    <property type="match status" value="1"/>
</dbReference>
<dbReference type="NCBIfam" id="TIGR04152">
    <property type="entry name" value="exosort_VPLPA"/>
    <property type="match status" value="1"/>
</dbReference>
<evidence type="ECO:0000256" key="6">
    <source>
        <dbReference type="ARBA" id="ARBA00022989"/>
    </source>
</evidence>
<dbReference type="Pfam" id="PF09721">
    <property type="entry name" value="Exosortase_EpsH"/>
    <property type="match status" value="1"/>
</dbReference>
<reference evidence="10 11" key="1">
    <citation type="submission" date="2015-04" db="EMBL/GenBank/DDBJ databases">
        <title>The draft genome sequence of Roseovarius sp.R12b.</title>
        <authorList>
            <person name="Li G."/>
            <person name="Lai Q."/>
            <person name="Shao Z."/>
            <person name="Yan P."/>
        </authorList>
    </citation>
    <scope>NUCLEOTIDE SEQUENCE [LARGE SCALE GENOMIC DNA]</scope>
    <source>
        <strain evidence="10 11">R12B</strain>
    </source>
</reference>
<dbReference type="InterPro" id="IPR026392">
    <property type="entry name" value="Exo/Archaeosortase_dom"/>
</dbReference>
<evidence type="ECO:0000313" key="11">
    <source>
        <dbReference type="Proteomes" id="UP000051295"/>
    </source>
</evidence>
<feature type="transmembrane region" description="Helical" evidence="8">
    <location>
        <begin position="133"/>
        <end position="154"/>
    </location>
</feature>
<organism evidence="10 11">
    <name type="scientific">Roseovarius atlanticus</name>
    <dbReference type="NCBI Taxonomy" id="1641875"/>
    <lineage>
        <taxon>Bacteria</taxon>
        <taxon>Pseudomonadati</taxon>
        <taxon>Pseudomonadota</taxon>
        <taxon>Alphaproteobacteria</taxon>
        <taxon>Rhodobacterales</taxon>
        <taxon>Roseobacteraceae</taxon>
        <taxon>Roseovarius</taxon>
    </lineage>
</organism>
<keyword evidence="2" id="KW-1003">Cell membrane</keyword>
<dbReference type="NCBIfam" id="TIGR02602">
    <property type="entry name" value="8TM_EpsH"/>
    <property type="match status" value="1"/>
</dbReference>
<keyword evidence="4 8" id="KW-0812">Transmembrane</keyword>
<evidence type="ECO:0000256" key="2">
    <source>
        <dbReference type="ARBA" id="ARBA00022475"/>
    </source>
</evidence>
<dbReference type="GO" id="GO:0006508">
    <property type="term" value="P:proteolysis"/>
    <property type="evidence" value="ECO:0007669"/>
    <property type="project" value="UniProtKB-KW"/>
</dbReference>